<dbReference type="GO" id="GO:0005634">
    <property type="term" value="C:nucleus"/>
    <property type="evidence" value="ECO:0007669"/>
    <property type="project" value="UniProtKB-SubCell"/>
</dbReference>
<evidence type="ECO:0000259" key="3">
    <source>
        <dbReference type="PROSITE" id="PS50048"/>
    </source>
</evidence>
<dbReference type="PANTHER" id="PTHR37534">
    <property type="entry name" value="TRANSCRIPTIONAL ACTIVATOR PROTEIN UGA3"/>
    <property type="match status" value="1"/>
</dbReference>
<comment type="subcellular location">
    <subcellularLocation>
        <location evidence="1">Nucleus</location>
    </subcellularLocation>
</comment>
<dbReference type="EMBL" id="KZ805363">
    <property type="protein sequence ID" value="PVI01073.1"/>
    <property type="molecule type" value="Genomic_DNA"/>
</dbReference>
<dbReference type="Pfam" id="PF00172">
    <property type="entry name" value="Zn_clus"/>
    <property type="match status" value="1"/>
</dbReference>
<keyword evidence="2" id="KW-0539">Nucleus</keyword>
<evidence type="ECO:0000313" key="5">
    <source>
        <dbReference type="Proteomes" id="UP000244855"/>
    </source>
</evidence>
<evidence type="ECO:0000256" key="2">
    <source>
        <dbReference type="ARBA" id="ARBA00023242"/>
    </source>
</evidence>
<organism evidence="4 5">
    <name type="scientific">Periconia macrospinosa</name>
    <dbReference type="NCBI Taxonomy" id="97972"/>
    <lineage>
        <taxon>Eukaryota</taxon>
        <taxon>Fungi</taxon>
        <taxon>Dikarya</taxon>
        <taxon>Ascomycota</taxon>
        <taxon>Pezizomycotina</taxon>
        <taxon>Dothideomycetes</taxon>
        <taxon>Pleosporomycetidae</taxon>
        <taxon>Pleosporales</taxon>
        <taxon>Massarineae</taxon>
        <taxon>Periconiaceae</taxon>
        <taxon>Periconia</taxon>
    </lineage>
</organism>
<gene>
    <name evidence="4" type="ORF">DM02DRAFT_562051</name>
</gene>
<reference evidence="4 5" key="1">
    <citation type="journal article" date="2018" name="Sci. Rep.">
        <title>Comparative genomics provides insights into the lifestyle and reveals functional heterogeneity of dark septate endophytic fungi.</title>
        <authorList>
            <person name="Knapp D.G."/>
            <person name="Nemeth J.B."/>
            <person name="Barry K."/>
            <person name="Hainaut M."/>
            <person name="Henrissat B."/>
            <person name="Johnson J."/>
            <person name="Kuo A."/>
            <person name="Lim J.H.P."/>
            <person name="Lipzen A."/>
            <person name="Nolan M."/>
            <person name="Ohm R.A."/>
            <person name="Tamas L."/>
            <person name="Grigoriev I.V."/>
            <person name="Spatafora J.W."/>
            <person name="Nagy L.G."/>
            <person name="Kovacs G.M."/>
        </authorList>
    </citation>
    <scope>NUCLEOTIDE SEQUENCE [LARGE SCALE GENOMIC DNA]</scope>
    <source>
        <strain evidence="4 5">DSE2036</strain>
    </source>
</reference>
<dbReference type="PANTHER" id="PTHR37534:SF51">
    <property type="entry name" value="ACRIFLAVINE SENSITIVITY CONTROL PROTEIN ACR-2"/>
    <property type="match status" value="1"/>
</dbReference>
<dbReference type="Gene3D" id="4.10.240.10">
    <property type="entry name" value="Zn(2)-C6 fungal-type DNA-binding domain"/>
    <property type="match status" value="1"/>
</dbReference>
<dbReference type="Proteomes" id="UP000244855">
    <property type="component" value="Unassembled WGS sequence"/>
</dbReference>
<dbReference type="GO" id="GO:0008270">
    <property type="term" value="F:zinc ion binding"/>
    <property type="evidence" value="ECO:0007669"/>
    <property type="project" value="InterPro"/>
</dbReference>
<accession>A0A2V1DS43</accession>
<dbReference type="CDD" id="cd00067">
    <property type="entry name" value="GAL4"/>
    <property type="match status" value="1"/>
</dbReference>
<proteinExistence type="predicted"/>
<dbReference type="GO" id="GO:0000981">
    <property type="term" value="F:DNA-binding transcription factor activity, RNA polymerase II-specific"/>
    <property type="evidence" value="ECO:0007669"/>
    <property type="project" value="InterPro"/>
</dbReference>
<feature type="domain" description="Zn(2)-C6 fungal-type" evidence="3">
    <location>
        <begin position="12"/>
        <end position="40"/>
    </location>
</feature>
<dbReference type="Pfam" id="PF11951">
    <property type="entry name" value="Fungal_trans_2"/>
    <property type="match status" value="1"/>
</dbReference>
<sequence>MPPPEFTLPTKACHNCRKRRWKCDRSLPVCHKCLSSGAECLGYGKLFVWNNGVASRGKMMGKSFEKQQAEETNAYPPSENNQLSRIVAQPEQLTYQSMGNVDQTNDEPEEIMEMVSRPLLDPLIKDLSPHARYYVHHFAANLCETLVSYDMPGQNPMREIIPAIKRHPSLLQIMLAASAFHIYNTTKEPLKQSRYQQLQKVNFAICNQASNKCTGPMKSYYRDALLAKQKALSLLAKSIASVDDSNIDMIMVVILFFINYDLIESGRDNWKVHMNGARKIVELLGTPPYLQRPMSRLRLHVLSDFVVFCVMGSTFTFSTMPNLIPDSINIEPILKYAETNNYLSCPAPLLRIMIQSFDLQDLRDPLPDKVADHVQLKVGQLLRATLAFDPEQWSIEFEPTSPFEDLEQRRRIASAHRAAVCIYLVRVLPCTNPLLDPLSGAALVSLTGLADEVVHHLSYFQPGDTLFKSISWALFLAGAESEDPVQRMWIMDRLDAFYNVMFWGYIGTVKKVLEMIWIEKDKAGVGAANCWFTEVKVLGHEILIA</sequence>
<dbReference type="GO" id="GO:0045944">
    <property type="term" value="P:positive regulation of transcription by RNA polymerase II"/>
    <property type="evidence" value="ECO:0007669"/>
    <property type="project" value="TreeGrafter"/>
</dbReference>
<dbReference type="SUPFAM" id="SSF57701">
    <property type="entry name" value="Zn2/Cys6 DNA-binding domain"/>
    <property type="match status" value="1"/>
</dbReference>
<dbReference type="PROSITE" id="PS50048">
    <property type="entry name" value="ZN2_CY6_FUNGAL_2"/>
    <property type="match status" value="1"/>
</dbReference>
<dbReference type="STRING" id="97972.A0A2V1DS43"/>
<dbReference type="SMART" id="SM00066">
    <property type="entry name" value="GAL4"/>
    <property type="match status" value="1"/>
</dbReference>
<dbReference type="InterPro" id="IPR001138">
    <property type="entry name" value="Zn2Cys6_DnaBD"/>
</dbReference>
<dbReference type="PROSITE" id="PS00463">
    <property type="entry name" value="ZN2_CY6_FUNGAL_1"/>
    <property type="match status" value="1"/>
</dbReference>
<protein>
    <recommendedName>
        <fullName evidence="3">Zn(2)-C6 fungal-type domain-containing protein</fullName>
    </recommendedName>
</protein>
<evidence type="ECO:0000256" key="1">
    <source>
        <dbReference type="ARBA" id="ARBA00004123"/>
    </source>
</evidence>
<dbReference type="AlphaFoldDB" id="A0A2V1DS43"/>
<dbReference type="InterPro" id="IPR036864">
    <property type="entry name" value="Zn2-C6_fun-type_DNA-bd_sf"/>
</dbReference>
<keyword evidence="5" id="KW-1185">Reference proteome</keyword>
<dbReference type="OrthoDB" id="5380854at2759"/>
<name>A0A2V1DS43_9PLEO</name>
<dbReference type="GO" id="GO:0000976">
    <property type="term" value="F:transcription cis-regulatory region binding"/>
    <property type="evidence" value="ECO:0007669"/>
    <property type="project" value="TreeGrafter"/>
</dbReference>
<evidence type="ECO:0000313" key="4">
    <source>
        <dbReference type="EMBL" id="PVI01073.1"/>
    </source>
</evidence>
<dbReference type="InterPro" id="IPR021858">
    <property type="entry name" value="Fun_TF"/>
</dbReference>